<accession>A0A482X6U2</accession>
<dbReference type="PROSITE" id="PS50181">
    <property type="entry name" value="FBOX"/>
    <property type="match status" value="1"/>
</dbReference>
<dbReference type="AlphaFoldDB" id="A0A482X6U2"/>
<evidence type="ECO:0000313" key="3">
    <source>
        <dbReference type="Proteomes" id="UP000291343"/>
    </source>
</evidence>
<dbReference type="Pfam" id="PF12937">
    <property type="entry name" value="F-box-like"/>
    <property type="match status" value="1"/>
</dbReference>
<dbReference type="InterPro" id="IPR036047">
    <property type="entry name" value="F-box-like_dom_sf"/>
</dbReference>
<dbReference type="CDD" id="cd22104">
    <property type="entry name" value="F-box_FBXO33"/>
    <property type="match status" value="1"/>
</dbReference>
<sequence>MDAEVVYWNNLPSVLLYEIFSYLSEADRIKASSTCKYWRYALYHPSFWKNVSLKLKSNDSDNASKAQYLSSCLGSKLQNLTVTFDIFDPYCTSEMTNVLKSLIGNYNLKSVSIIPTHSSFDYSKDYSVAGIELKDLRWFLNPILNILTRSHRLEGLNLGCIEDLVLHGSAILEKILNHHADHFRRLGLASMKSDPDIYDLFVLDNRIFYSLQNLQVLSLDFDYINDDLLSVLSINGNLQRLVIHVHGILETHPGTSEDAWYSFTKKNPGCELRLNLIYSYDGVDVLDTNILKSGMPLTHLRVFFCRKLNAAVLQKLHEFSSTLRSIWWVDTMTHTPYEITEWGSIEYPDEALLTGVNPFVICSWQCRNLEEIVLFGYKIYVDDVCGIVKLRALKNLQLPSSYILTENKPLEKYEKEISDDLSMPWRALQDDEIHASIMGEDDSYTDDFILPIVLQDLNC</sequence>
<dbReference type="Gene3D" id="3.80.10.10">
    <property type="entry name" value="Ribonuclease Inhibitor"/>
    <property type="match status" value="1"/>
</dbReference>
<gene>
    <name evidence="2" type="ORF">LSTR_LSTR000070</name>
</gene>
<dbReference type="PANTHER" id="PTHR20933:SF3">
    <property type="entry name" value="F-BOX ONLY PROTEIN 33"/>
    <property type="match status" value="1"/>
</dbReference>
<dbReference type="Gene3D" id="1.20.1280.50">
    <property type="match status" value="1"/>
</dbReference>
<dbReference type="EMBL" id="QKKF02016774">
    <property type="protein sequence ID" value="RZF41356.1"/>
    <property type="molecule type" value="Genomic_DNA"/>
</dbReference>
<dbReference type="Proteomes" id="UP000291343">
    <property type="component" value="Unassembled WGS sequence"/>
</dbReference>
<dbReference type="SMART" id="SM00256">
    <property type="entry name" value="FBOX"/>
    <property type="match status" value="1"/>
</dbReference>
<dbReference type="STRING" id="195883.A0A482X6U2"/>
<name>A0A482X6U2_LAOST</name>
<organism evidence="2 3">
    <name type="scientific">Laodelphax striatellus</name>
    <name type="common">Small brown planthopper</name>
    <name type="synonym">Delphax striatella</name>
    <dbReference type="NCBI Taxonomy" id="195883"/>
    <lineage>
        <taxon>Eukaryota</taxon>
        <taxon>Metazoa</taxon>
        <taxon>Ecdysozoa</taxon>
        <taxon>Arthropoda</taxon>
        <taxon>Hexapoda</taxon>
        <taxon>Insecta</taxon>
        <taxon>Pterygota</taxon>
        <taxon>Neoptera</taxon>
        <taxon>Paraneoptera</taxon>
        <taxon>Hemiptera</taxon>
        <taxon>Auchenorrhyncha</taxon>
        <taxon>Fulgoroidea</taxon>
        <taxon>Delphacidae</taxon>
        <taxon>Criomorphinae</taxon>
        <taxon>Laodelphax</taxon>
    </lineage>
</organism>
<proteinExistence type="predicted"/>
<dbReference type="OrthoDB" id="8757000at2759"/>
<dbReference type="GO" id="GO:0031398">
    <property type="term" value="P:positive regulation of protein ubiquitination"/>
    <property type="evidence" value="ECO:0007669"/>
    <property type="project" value="TreeGrafter"/>
</dbReference>
<dbReference type="InParanoid" id="A0A482X6U2"/>
<protein>
    <recommendedName>
        <fullName evidence="1">F-box domain-containing protein</fullName>
    </recommendedName>
</protein>
<comment type="caution">
    <text evidence="2">The sequence shown here is derived from an EMBL/GenBank/DDBJ whole genome shotgun (WGS) entry which is preliminary data.</text>
</comment>
<keyword evidence="3" id="KW-1185">Reference proteome</keyword>
<dbReference type="SMR" id="A0A482X6U2"/>
<dbReference type="FunCoup" id="A0A482X6U2">
    <property type="interactions" value="356"/>
</dbReference>
<dbReference type="InterPro" id="IPR032675">
    <property type="entry name" value="LRR_dom_sf"/>
</dbReference>
<dbReference type="SUPFAM" id="SSF81383">
    <property type="entry name" value="F-box domain"/>
    <property type="match status" value="1"/>
</dbReference>
<reference evidence="2 3" key="1">
    <citation type="journal article" date="2017" name="Gigascience">
        <title>Genome sequence of the small brown planthopper, Laodelphax striatellus.</title>
        <authorList>
            <person name="Zhu J."/>
            <person name="Jiang F."/>
            <person name="Wang X."/>
            <person name="Yang P."/>
            <person name="Bao Y."/>
            <person name="Zhao W."/>
            <person name="Wang W."/>
            <person name="Lu H."/>
            <person name="Wang Q."/>
            <person name="Cui N."/>
            <person name="Li J."/>
            <person name="Chen X."/>
            <person name="Luo L."/>
            <person name="Yu J."/>
            <person name="Kang L."/>
            <person name="Cui F."/>
        </authorList>
    </citation>
    <scope>NUCLEOTIDE SEQUENCE [LARGE SCALE GENOMIC DNA]</scope>
    <source>
        <strain evidence="2">Lst14</strain>
    </source>
</reference>
<feature type="domain" description="F-box" evidence="1">
    <location>
        <begin position="5"/>
        <end position="51"/>
    </location>
</feature>
<evidence type="ECO:0000313" key="2">
    <source>
        <dbReference type="EMBL" id="RZF41356.1"/>
    </source>
</evidence>
<dbReference type="PANTHER" id="PTHR20933">
    <property type="entry name" value="F-BOX ONLY PROTEIN 33"/>
    <property type="match status" value="1"/>
</dbReference>
<dbReference type="InterPro" id="IPR001810">
    <property type="entry name" value="F-box_dom"/>
</dbReference>
<evidence type="ECO:0000259" key="1">
    <source>
        <dbReference type="PROSITE" id="PS50181"/>
    </source>
</evidence>